<dbReference type="InterPro" id="IPR037255">
    <property type="entry name" value="NRDP1_C"/>
</dbReference>
<name>A0A084VRV4_ANOSI</name>
<keyword evidence="7 12" id="KW-0863">Zinc-finger</keyword>
<dbReference type="STRING" id="74873.A0A084VRV4"/>
<evidence type="ECO:0000259" key="14">
    <source>
        <dbReference type="PROSITE" id="PS50089"/>
    </source>
</evidence>
<dbReference type="SUPFAM" id="SSF49599">
    <property type="entry name" value="TRAF domain-like"/>
    <property type="match status" value="1"/>
</dbReference>
<keyword evidence="5" id="KW-0808">Transferase</keyword>
<dbReference type="GO" id="GO:0008270">
    <property type="term" value="F:zinc ion binding"/>
    <property type="evidence" value="ECO:0007669"/>
    <property type="project" value="UniProtKB-KW"/>
</dbReference>
<evidence type="ECO:0000256" key="10">
    <source>
        <dbReference type="ARBA" id="ARBA00030556"/>
    </source>
</evidence>
<dbReference type="VEuPathDB" id="VectorBase:ASIS009096"/>
<comment type="pathway">
    <text evidence="2">Protein modification; protein ubiquitination.</text>
</comment>
<dbReference type="UniPathway" id="UPA00143"/>
<keyword evidence="8" id="KW-0833">Ubl conjugation pathway</keyword>
<dbReference type="FunFam" id="3.30.40.10:FF:000268">
    <property type="entry name" value="E3 ubiquitin-protein ligase NRDP1"/>
    <property type="match status" value="1"/>
</dbReference>
<evidence type="ECO:0000256" key="7">
    <source>
        <dbReference type="ARBA" id="ARBA00022771"/>
    </source>
</evidence>
<evidence type="ECO:0000256" key="1">
    <source>
        <dbReference type="ARBA" id="ARBA00000900"/>
    </source>
</evidence>
<evidence type="ECO:0000256" key="13">
    <source>
        <dbReference type="SAM" id="Coils"/>
    </source>
</evidence>
<evidence type="ECO:0000256" key="4">
    <source>
        <dbReference type="ARBA" id="ARBA00015711"/>
    </source>
</evidence>
<dbReference type="EC" id="2.3.2.27" evidence="3"/>
<evidence type="ECO:0000256" key="12">
    <source>
        <dbReference type="PROSITE-ProRule" id="PRU00175"/>
    </source>
</evidence>
<keyword evidence="13" id="KW-0175">Coiled coil</keyword>
<evidence type="ECO:0000256" key="11">
    <source>
        <dbReference type="ARBA" id="ARBA00031762"/>
    </source>
</evidence>
<protein>
    <recommendedName>
        <fullName evidence="4">E3 ubiquitin-protein ligase NRDP1</fullName>
        <ecNumber evidence="3">2.3.2.27</ecNumber>
    </recommendedName>
    <alternativeName>
        <fullName evidence="10">RING finger protein 41</fullName>
    </alternativeName>
    <alternativeName>
        <fullName evidence="11">RING-type E3 ubiquitin transferase NRDP1</fullName>
    </alternativeName>
</protein>
<dbReference type="EMBL" id="ATLV01015783">
    <property type="status" value="NOT_ANNOTATED_CDS"/>
    <property type="molecule type" value="Genomic_DNA"/>
</dbReference>
<keyword evidence="9" id="KW-0862">Zinc</keyword>
<dbReference type="VEuPathDB" id="VectorBase:ASIC008318"/>
<dbReference type="InterPro" id="IPR017907">
    <property type="entry name" value="Znf_RING_CS"/>
</dbReference>
<dbReference type="Pfam" id="PF08941">
    <property type="entry name" value="USP8_interact"/>
    <property type="match status" value="1"/>
</dbReference>
<dbReference type="PROSITE" id="PS50089">
    <property type="entry name" value="ZF_RING_2"/>
    <property type="match status" value="1"/>
</dbReference>
<dbReference type="PROSITE" id="PS00518">
    <property type="entry name" value="ZF_RING_1"/>
    <property type="match status" value="1"/>
</dbReference>
<dbReference type="SMART" id="SM00184">
    <property type="entry name" value="RING"/>
    <property type="match status" value="1"/>
</dbReference>
<organism evidence="16 17">
    <name type="scientific">Anopheles sinensis</name>
    <name type="common">Mosquito</name>
    <dbReference type="NCBI Taxonomy" id="74873"/>
    <lineage>
        <taxon>Eukaryota</taxon>
        <taxon>Metazoa</taxon>
        <taxon>Ecdysozoa</taxon>
        <taxon>Arthropoda</taxon>
        <taxon>Hexapoda</taxon>
        <taxon>Insecta</taxon>
        <taxon>Pterygota</taxon>
        <taxon>Neoptera</taxon>
        <taxon>Endopterygota</taxon>
        <taxon>Diptera</taxon>
        <taxon>Nematocera</taxon>
        <taxon>Culicoidea</taxon>
        <taxon>Culicidae</taxon>
        <taxon>Anophelinae</taxon>
        <taxon>Anopheles</taxon>
    </lineage>
</organism>
<keyword evidence="17" id="KW-1185">Reference proteome</keyword>
<comment type="catalytic activity">
    <reaction evidence="1">
        <text>S-ubiquitinyl-[E2 ubiquitin-conjugating enzyme]-L-cysteine + [acceptor protein]-L-lysine = [E2 ubiquitin-conjugating enzyme]-L-cysteine + N(6)-ubiquitinyl-[acceptor protein]-L-lysine.</text>
        <dbReference type="EC" id="2.3.2.27"/>
    </reaction>
</comment>
<evidence type="ECO:0000256" key="2">
    <source>
        <dbReference type="ARBA" id="ARBA00004906"/>
    </source>
</evidence>
<dbReference type="GO" id="GO:0061630">
    <property type="term" value="F:ubiquitin protein ligase activity"/>
    <property type="evidence" value="ECO:0007669"/>
    <property type="project" value="UniProtKB-EC"/>
</dbReference>
<reference evidence="15 17" key="1">
    <citation type="journal article" date="2014" name="BMC Genomics">
        <title>Genome sequence of Anopheles sinensis provides insight into genetics basis of mosquito competence for malaria parasites.</title>
        <authorList>
            <person name="Zhou D."/>
            <person name="Zhang D."/>
            <person name="Ding G."/>
            <person name="Shi L."/>
            <person name="Hou Q."/>
            <person name="Ye Y."/>
            <person name="Xu Y."/>
            <person name="Zhou H."/>
            <person name="Xiong C."/>
            <person name="Li S."/>
            <person name="Yu J."/>
            <person name="Hong S."/>
            <person name="Yu X."/>
            <person name="Zou P."/>
            <person name="Chen C."/>
            <person name="Chang X."/>
            <person name="Wang W."/>
            <person name="Lv Y."/>
            <person name="Sun Y."/>
            <person name="Ma L."/>
            <person name="Shen B."/>
            <person name="Zhu C."/>
        </authorList>
    </citation>
    <scope>NUCLEOTIDE SEQUENCE [LARGE SCALE GENOMIC DNA]</scope>
</reference>
<evidence type="ECO:0000313" key="15">
    <source>
        <dbReference type="EMBL" id="KFB40698.1"/>
    </source>
</evidence>
<dbReference type="CDD" id="cd16634">
    <property type="entry name" value="mRING-HC-C3HC3D_Nrdp1"/>
    <property type="match status" value="1"/>
</dbReference>
<dbReference type="AlphaFoldDB" id="A0A084VRV4"/>
<dbReference type="EMBL" id="KE525036">
    <property type="protein sequence ID" value="KFB40698.1"/>
    <property type="molecule type" value="Genomic_DNA"/>
</dbReference>
<dbReference type="Pfam" id="PF00097">
    <property type="entry name" value="zf-C3HC4"/>
    <property type="match status" value="1"/>
</dbReference>
<accession>A0A084VRV4</accession>
<dbReference type="EnsemblMetazoa" id="ASIC008318-RA">
    <property type="protein sequence ID" value="ASIC008318-PA"/>
    <property type="gene ID" value="ASIC008318"/>
</dbReference>
<evidence type="ECO:0000313" key="17">
    <source>
        <dbReference type="Proteomes" id="UP000030765"/>
    </source>
</evidence>
<evidence type="ECO:0000256" key="9">
    <source>
        <dbReference type="ARBA" id="ARBA00022833"/>
    </source>
</evidence>
<dbReference type="InterPro" id="IPR015036">
    <property type="entry name" value="NRDP1"/>
</dbReference>
<dbReference type="GO" id="GO:0043122">
    <property type="term" value="P:regulation of canonical NF-kappaB signal transduction"/>
    <property type="evidence" value="ECO:0007669"/>
    <property type="project" value="TreeGrafter"/>
</dbReference>
<dbReference type="Gene3D" id="3.30.40.10">
    <property type="entry name" value="Zinc/RING finger domain, C3HC4 (zinc finger)"/>
    <property type="match status" value="2"/>
</dbReference>
<dbReference type="InterPro" id="IPR013083">
    <property type="entry name" value="Znf_RING/FYVE/PHD"/>
</dbReference>
<dbReference type="InterPro" id="IPR018957">
    <property type="entry name" value="Znf_C3HC4_RING-type"/>
</dbReference>
<feature type="domain" description="RING-type" evidence="14">
    <location>
        <begin position="131"/>
        <end position="170"/>
    </location>
</feature>
<dbReference type="SUPFAM" id="SSF57850">
    <property type="entry name" value="RING/U-box"/>
    <property type="match status" value="1"/>
</dbReference>
<feature type="coiled-coil region" evidence="13">
    <location>
        <begin position="248"/>
        <end position="282"/>
    </location>
</feature>
<gene>
    <name evidence="15" type="ORF">ZHAS_00008318</name>
</gene>
<dbReference type="OrthoDB" id="1630758at2759"/>
<dbReference type="GO" id="GO:0005634">
    <property type="term" value="C:nucleus"/>
    <property type="evidence" value="ECO:0007669"/>
    <property type="project" value="UniProtKB-ARBA"/>
</dbReference>
<keyword evidence="6" id="KW-0479">Metal-binding</keyword>
<evidence type="ECO:0000256" key="8">
    <source>
        <dbReference type="ARBA" id="ARBA00022786"/>
    </source>
</evidence>
<evidence type="ECO:0000256" key="5">
    <source>
        <dbReference type="ARBA" id="ARBA00022679"/>
    </source>
</evidence>
<evidence type="ECO:0000256" key="6">
    <source>
        <dbReference type="ARBA" id="ARBA00022723"/>
    </source>
</evidence>
<dbReference type="PANTHER" id="PTHR10131:SF157">
    <property type="entry name" value="RECEPTOR-ASSOCIATED FACTOR, PUTATIVE-RELATED"/>
    <property type="match status" value="1"/>
</dbReference>
<dbReference type="GO" id="GO:0016567">
    <property type="term" value="P:protein ubiquitination"/>
    <property type="evidence" value="ECO:0007669"/>
    <property type="project" value="UniProtKB-UniPathway"/>
</dbReference>
<dbReference type="OMA" id="IPRIMRN"/>
<dbReference type="InterPro" id="IPR001841">
    <property type="entry name" value="Znf_RING"/>
</dbReference>
<dbReference type="Proteomes" id="UP000030765">
    <property type="component" value="Unassembled WGS sequence"/>
</dbReference>
<reference evidence="16" key="2">
    <citation type="submission" date="2020-05" db="UniProtKB">
        <authorList>
            <consortium name="EnsemblMetazoa"/>
        </authorList>
    </citation>
    <scope>IDENTIFICATION</scope>
</reference>
<proteinExistence type="predicted"/>
<dbReference type="SUPFAM" id="SSF160088">
    <property type="entry name" value="NRDP1 C-terminal domain-like"/>
    <property type="match status" value="1"/>
</dbReference>
<sequence length="428" mass="48502">MELPLDKNRGIVCFRVPLSISISYDILVNGGVPVTVSISVCSVRVNHSAFPDRFRCLRASAGRGNGSVRQAEPNAKRLSSVIDRSVTLWPHIIHDFTLSTASGTNNCVIRLTTMGYDLTRFQGDVDEELICPICSGVLEEPLQAVACEHAFCRGCITEWLSRQPTCPVDRNPITNNNLRAVPRILRNLLSRLNITCENAMYGCTLVLKLDTLATHIEECEHNPKRPLPCEKGCGFVIPKDEYKDHNCFRELRSLVHSQQQKMGELKNEINDQNLVINELKRELNLVKDFMRAMRVSNPAMRAIADQMERDEVTRWCNGLARARVTRWGGMISTPDDALQLMIKRALSESGCPPHILDDLMENCHERRWPRGLSSLETRQNNRRIYENYICRRVPGKQAVLVLQCDNTHMNEDVMVEPGLVMIFAHGIE</sequence>
<evidence type="ECO:0000313" key="16">
    <source>
        <dbReference type="EnsemblMetazoa" id="ASIC008318-PA"/>
    </source>
</evidence>
<dbReference type="PANTHER" id="PTHR10131">
    <property type="entry name" value="TNF RECEPTOR ASSOCIATED FACTOR"/>
    <property type="match status" value="1"/>
</dbReference>
<evidence type="ECO:0000256" key="3">
    <source>
        <dbReference type="ARBA" id="ARBA00012483"/>
    </source>
</evidence>